<evidence type="ECO:0000313" key="1">
    <source>
        <dbReference type="EMBL" id="OCT81167.1"/>
    </source>
</evidence>
<protein>
    <submittedName>
        <fullName evidence="1">Uncharacterized protein</fullName>
    </submittedName>
</protein>
<evidence type="ECO:0000313" key="2">
    <source>
        <dbReference type="Proteomes" id="UP000694892"/>
    </source>
</evidence>
<organism evidence="1 2">
    <name type="scientific">Xenopus laevis</name>
    <name type="common">African clawed frog</name>
    <dbReference type="NCBI Taxonomy" id="8355"/>
    <lineage>
        <taxon>Eukaryota</taxon>
        <taxon>Metazoa</taxon>
        <taxon>Chordata</taxon>
        <taxon>Craniata</taxon>
        <taxon>Vertebrata</taxon>
        <taxon>Euteleostomi</taxon>
        <taxon>Amphibia</taxon>
        <taxon>Batrachia</taxon>
        <taxon>Anura</taxon>
        <taxon>Pipoidea</taxon>
        <taxon>Pipidae</taxon>
        <taxon>Xenopodinae</taxon>
        <taxon>Xenopus</taxon>
        <taxon>Xenopus</taxon>
    </lineage>
</organism>
<proteinExistence type="predicted"/>
<reference evidence="2" key="1">
    <citation type="journal article" date="2016" name="Nature">
        <title>Genome evolution in the allotetraploid frog Xenopus laevis.</title>
        <authorList>
            <person name="Session A.M."/>
            <person name="Uno Y."/>
            <person name="Kwon T."/>
            <person name="Chapman J.A."/>
            <person name="Toyoda A."/>
            <person name="Takahashi S."/>
            <person name="Fukui A."/>
            <person name="Hikosaka A."/>
            <person name="Suzuki A."/>
            <person name="Kondo M."/>
            <person name="van Heeringen S.J."/>
            <person name="Quigley I."/>
            <person name="Heinz S."/>
            <person name="Ogino H."/>
            <person name="Ochi H."/>
            <person name="Hellsten U."/>
            <person name="Lyons J.B."/>
            <person name="Simakov O."/>
            <person name="Putnam N."/>
            <person name="Stites J."/>
            <person name="Kuroki Y."/>
            <person name="Tanaka T."/>
            <person name="Michiue T."/>
            <person name="Watanabe M."/>
            <person name="Bogdanovic O."/>
            <person name="Lister R."/>
            <person name="Georgiou G."/>
            <person name="Paranjpe S.S."/>
            <person name="van Kruijsbergen I."/>
            <person name="Shu S."/>
            <person name="Carlson J."/>
            <person name="Kinoshita T."/>
            <person name="Ohta Y."/>
            <person name="Mawaribuchi S."/>
            <person name="Jenkins J."/>
            <person name="Grimwood J."/>
            <person name="Schmutz J."/>
            <person name="Mitros T."/>
            <person name="Mozaffari S.V."/>
            <person name="Suzuki Y."/>
            <person name="Haramoto Y."/>
            <person name="Yamamoto T.S."/>
            <person name="Takagi C."/>
            <person name="Heald R."/>
            <person name="Miller K."/>
            <person name="Haudenschild C."/>
            <person name="Kitzman J."/>
            <person name="Nakayama T."/>
            <person name="Izutsu Y."/>
            <person name="Robert J."/>
            <person name="Fortriede J."/>
            <person name="Burns K."/>
            <person name="Lotay V."/>
            <person name="Karimi K."/>
            <person name="Yasuoka Y."/>
            <person name="Dichmann D.S."/>
            <person name="Flajnik M.F."/>
            <person name="Houston D.W."/>
            <person name="Shendure J."/>
            <person name="DuPasquier L."/>
            <person name="Vize P.D."/>
            <person name="Zorn A.M."/>
            <person name="Ito M."/>
            <person name="Marcotte E.M."/>
            <person name="Wallingford J.B."/>
            <person name="Ito Y."/>
            <person name="Asashima M."/>
            <person name="Ueno N."/>
            <person name="Matsuda Y."/>
            <person name="Veenstra G.J."/>
            <person name="Fujiyama A."/>
            <person name="Harland R.M."/>
            <person name="Taira M."/>
            <person name="Rokhsar D.S."/>
        </authorList>
    </citation>
    <scope>NUCLEOTIDE SEQUENCE [LARGE SCALE GENOMIC DNA]</scope>
    <source>
        <strain evidence="2">J</strain>
    </source>
</reference>
<sequence length="83" mass="9773">MTNPRDVYSMLESLPPVCIKCKCLSINTSFLHLCCCFCNDYERLGCKTSTINFHWREFIHVSHCREVIIWSIQTIIRLTSKML</sequence>
<dbReference type="AlphaFoldDB" id="A0A974HK34"/>
<gene>
    <name evidence="1" type="ORF">XELAEV_18027980mg</name>
</gene>
<dbReference type="EMBL" id="CM004474">
    <property type="protein sequence ID" value="OCT81167.1"/>
    <property type="molecule type" value="Genomic_DNA"/>
</dbReference>
<dbReference type="Proteomes" id="UP000694892">
    <property type="component" value="Chromosome 5L"/>
</dbReference>
<accession>A0A974HK34</accession>
<name>A0A974HK34_XENLA</name>